<dbReference type="InterPro" id="IPR000595">
    <property type="entry name" value="cNMP-bd_dom"/>
</dbReference>
<evidence type="ECO:0000256" key="1">
    <source>
        <dbReference type="ARBA" id="ARBA00022630"/>
    </source>
</evidence>
<evidence type="ECO:0000256" key="2">
    <source>
        <dbReference type="ARBA" id="ARBA00023002"/>
    </source>
</evidence>
<proteinExistence type="predicted"/>
<feature type="domain" description="Cyclic nucleotide-binding" evidence="4">
    <location>
        <begin position="29"/>
        <end position="133"/>
    </location>
</feature>
<dbReference type="InterPro" id="IPR018490">
    <property type="entry name" value="cNMP-bd_dom_sf"/>
</dbReference>
<dbReference type="GO" id="GO:0004791">
    <property type="term" value="F:thioredoxin-disulfide reductase (NADPH) activity"/>
    <property type="evidence" value="ECO:0007669"/>
    <property type="project" value="UniProtKB-EC"/>
</dbReference>
<dbReference type="SUPFAM" id="SSF51206">
    <property type="entry name" value="cAMP-binding domain-like"/>
    <property type="match status" value="1"/>
</dbReference>
<organism evidence="5 6">
    <name type="scientific">Actinospica robiniae DSM 44927</name>
    <dbReference type="NCBI Taxonomy" id="479430"/>
    <lineage>
        <taxon>Bacteria</taxon>
        <taxon>Bacillati</taxon>
        <taxon>Actinomycetota</taxon>
        <taxon>Actinomycetes</taxon>
        <taxon>Catenulisporales</taxon>
        <taxon>Actinospicaceae</taxon>
        <taxon>Actinospica</taxon>
    </lineage>
</organism>
<dbReference type="EMBL" id="AZAN01000001">
    <property type="protein sequence ID" value="ETA71152.1"/>
    <property type="molecule type" value="Genomic_DNA"/>
</dbReference>
<dbReference type="InterPro" id="IPR014710">
    <property type="entry name" value="RmlC-like_jellyroll"/>
</dbReference>
<dbReference type="InterPro" id="IPR050097">
    <property type="entry name" value="Ferredoxin-NADP_redctase_2"/>
</dbReference>
<dbReference type="SMART" id="SM00100">
    <property type="entry name" value="cNMP"/>
    <property type="match status" value="1"/>
</dbReference>
<dbReference type="InterPro" id="IPR036188">
    <property type="entry name" value="FAD/NAD-bd_sf"/>
</dbReference>
<gene>
    <name evidence="5" type="ORF">ActroDRAFT_0178</name>
</gene>
<evidence type="ECO:0000259" key="4">
    <source>
        <dbReference type="PROSITE" id="PS50042"/>
    </source>
</evidence>
<dbReference type="Gene3D" id="2.60.120.10">
    <property type="entry name" value="Jelly Rolls"/>
    <property type="match status" value="1"/>
</dbReference>
<dbReference type="PRINTS" id="PR00469">
    <property type="entry name" value="PNDRDTASEII"/>
</dbReference>
<dbReference type="PRINTS" id="PR00368">
    <property type="entry name" value="FADPNR"/>
</dbReference>
<dbReference type="InterPro" id="IPR023753">
    <property type="entry name" value="FAD/NAD-binding_dom"/>
</dbReference>
<dbReference type="OrthoDB" id="109585at2"/>
<dbReference type="PANTHER" id="PTHR48105">
    <property type="entry name" value="THIOREDOXIN REDUCTASE 1-RELATED-RELATED"/>
    <property type="match status" value="1"/>
</dbReference>
<dbReference type="Pfam" id="PF07992">
    <property type="entry name" value="Pyr_redox_2"/>
    <property type="match status" value="1"/>
</dbReference>
<dbReference type="PROSITE" id="PS50042">
    <property type="entry name" value="CNMP_BINDING_3"/>
    <property type="match status" value="1"/>
</dbReference>
<evidence type="ECO:0000313" key="5">
    <source>
        <dbReference type="EMBL" id="ETA71152.1"/>
    </source>
</evidence>
<dbReference type="AlphaFoldDB" id="W9E4L0"/>
<comment type="caution">
    <text evidence="5">The sequence shown here is derived from an EMBL/GenBank/DDBJ whole genome shotgun (WGS) entry which is preliminary data.</text>
</comment>
<dbReference type="HOGENOM" id="CLU_031864_5_8_11"/>
<protein>
    <submittedName>
        <fullName evidence="5">Thioredoxin reductase</fullName>
    </submittedName>
</protein>
<dbReference type="SUPFAM" id="SSF51905">
    <property type="entry name" value="FAD/NAD(P)-binding domain"/>
    <property type="match status" value="1"/>
</dbReference>
<evidence type="ECO:0000313" key="6">
    <source>
        <dbReference type="Proteomes" id="UP000019485"/>
    </source>
</evidence>
<dbReference type="Proteomes" id="UP000019485">
    <property type="component" value="Unassembled WGS sequence"/>
</dbReference>
<dbReference type="PATRIC" id="fig|479430.3.peg.186"/>
<keyword evidence="1" id="KW-0285">Flavoprotein</keyword>
<comment type="catalytic activity">
    <reaction evidence="3">
        <text>[thioredoxin]-dithiol + NADP(+) = [thioredoxin]-disulfide + NADPH + H(+)</text>
        <dbReference type="Rhea" id="RHEA:20345"/>
        <dbReference type="Rhea" id="RHEA-COMP:10698"/>
        <dbReference type="Rhea" id="RHEA-COMP:10700"/>
        <dbReference type="ChEBI" id="CHEBI:15378"/>
        <dbReference type="ChEBI" id="CHEBI:29950"/>
        <dbReference type="ChEBI" id="CHEBI:50058"/>
        <dbReference type="ChEBI" id="CHEBI:57783"/>
        <dbReference type="ChEBI" id="CHEBI:58349"/>
        <dbReference type="EC" id="1.8.1.9"/>
    </reaction>
</comment>
<reference evidence="5 6" key="1">
    <citation type="submission" date="2013-08" db="EMBL/GenBank/DDBJ databases">
        <authorList>
            <consortium name="DOE Joint Genome Institute"/>
            <person name="Eisen J."/>
            <person name="Huntemann M."/>
            <person name="Han J."/>
            <person name="Chen A."/>
            <person name="Kyrpides N."/>
            <person name="Mavromatis K."/>
            <person name="Markowitz V."/>
            <person name="Palaniappan K."/>
            <person name="Ivanova N."/>
            <person name="Schaumberg A."/>
            <person name="Pati A."/>
            <person name="Liolios K."/>
            <person name="Nordberg H.P."/>
            <person name="Cantor M.N."/>
            <person name="Hua S.X."/>
            <person name="Woyke T."/>
        </authorList>
    </citation>
    <scope>NUCLEOTIDE SEQUENCE [LARGE SCALE GENOMIC DNA]</scope>
    <source>
        <strain evidence="5 6">DSM 44927</strain>
    </source>
</reference>
<accession>W9E4L0</accession>
<keyword evidence="2" id="KW-0560">Oxidoreductase</keyword>
<evidence type="ECO:0000256" key="3">
    <source>
        <dbReference type="ARBA" id="ARBA00048132"/>
    </source>
</evidence>
<keyword evidence="6" id="KW-1185">Reference proteome</keyword>
<name>W9E4L0_9ACTN</name>
<sequence>MSALGPPDEARPSVAPGQWERLLAYAGAPESVPEGTWLYEPGDQAIDMVLVEQGEVLICRPPMPGDDECVAIASFGAREFTGELSLLTGQNAAVGARGGAGAVVRRLGPAALRMVMQQEPEISDLLLRTLIARRRYMQSGEGARSLELVGGAWSADALALRTYVARQQLPHTWTDADSPAGAAMLRAVGAEPASLPIAITPSRVLLNATAGLLAEYLGLSYRAPSEQHTVDLVVVGGGPAGLAAAVYGASEGLDTLVLEASAAGGQAAASSRIENYLGFTSGISGGELTARAAVQAEKFGARIASPCAVAKLDPHGDVIRLVLFDDTELTARAVVIATGARYRSLPLERWADFEGAGIYYAATQIEVRACAQSPVAVVGGANSAGQAALYLAENGSAVSLVVRGDDLRADMSAYLADRVLAHSGITVRTGTQVSALHGADHLERVSFDAGTGTPESVACTGLFCFIGATPATEWLEGLAVDEKGFLRTDAQLLDAELTGTWAGLGRSPLPFETSEPRVFAAGDVRSGSMKRVASAVGEGASAVSSVHQALGH</sequence>
<dbReference type="Gene3D" id="3.50.50.60">
    <property type="entry name" value="FAD/NAD(P)-binding domain"/>
    <property type="match status" value="2"/>
</dbReference>